<organism evidence="2 3">
    <name type="scientific">Heterorhabditis bacteriophora</name>
    <name type="common">Entomopathogenic nematode worm</name>
    <dbReference type="NCBI Taxonomy" id="37862"/>
    <lineage>
        <taxon>Eukaryota</taxon>
        <taxon>Metazoa</taxon>
        <taxon>Ecdysozoa</taxon>
        <taxon>Nematoda</taxon>
        <taxon>Chromadorea</taxon>
        <taxon>Rhabditida</taxon>
        <taxon>Rhabditina</taxon>
        <taxon>Rhabditomorpha</taxon>
        <taxon>Strongyloidea</taxon>
        <taxon>Heterorhabditidae</taxon>
        <taxon>Heterorhabditis</taxon>
    </lineage>
</organism>
<sequence length="91" mass="10272">MNKTIHNIDYESEEDNGYYFPPFWYGMANVFLSLVFLTLAVLVVIILGAVMSGAWVASNSHAILMAVHRLFCVSFTYTETRVFTGSKLKVN</sequence>
<evidence type="ECO:0000256" key="1">
    <source>
        <dbReference type="SAM" id="Phobius"/>
    </source>
</evidence>
<evidence type="ECO:0000313" key="3">
    <source>
        <dbReference type="WBParaSite" id="Hba_16830"/>
    </source>
</evidence>
<dbReference type="AlphaFoldDB" id="A0A1I7XGF7"/>
<accession>A0A1I7XGF7</accession>
<proteinExistence type="predicted"/>
<dbReference type="WBParaSite" id="Hba_16830">
    <property type="protein sequence ID" value="Hba_16830"/>
    <property type="gene ID" value="Hba_16830"/>
</dbReference>
<keyword evidence="1" id="KW-1133">Transmembrane helix</keyword>
<reference evidence="3" key="1">
    <citation type="submission" date="2016-11" db="UniProtKB">
        <authorList>
            <consortium name="WormBaseParasite"/>
        </authorList>
    </citation>
    <scope>IDENTIFICATION</scope>
</reference>
<feature type="transmembrane region" description="Helical" evidence="1">
    <location>
        <begin position="30"/>
        <end position="56"/>
    </location>
</feature>
<protein>
    <submittedName>
        <fullName evidence="3">Caveolin</fullName>
    </submittedName>
</protein>
<keyword evidence="2" id="KW-1185">Reference proteome</keyword>
<keyword evidence="1" id="KW-0472">Membrane</keyword>
<evidence type="ECO:0000313" key="2">
    <source>
        <dbReference type="Proteomes" id="UP000095283"/>
    </source>
</evidence>
<keyword evidence="1" id="KW-0812">Transmembrane</keyword>
<name>A0A1I7XGF7_HETBA</name>
<dbReference type="Proteomes" id="UP000095283">
    <property type="component" value="Unplaced"/>
</dbReference>